<dbReference type="InterPro" id="IPR023296">
    <property type="entry name" value="Glyco_hydro_beta-prop_sf"/>
</dbReference>
<comment type="caution">
    <text evidence="6">The sequence shown here is derived from an EMBL/GenBank/DDBJ whole genome shotgun (WGS) entry which is preliminary data.</text>
</comment>
<proteinExistence type="inferred from homology"/>
<dbReference type="Proteomes" id="UP000253209">
    <property type="component" value="Unassembled WGS sequence"/>
</dbReference>
<dbReference type="PANTHER" id="PTHR43817">
    <property type="entry name" value="GLYCOSYL HYDROLASE"/>
    <property type="match status" value="1"/>
</dbReference>
<dbReference type="AlphaFoldDB" id="A0A367GRJ8"/>
<evidence type="ECO:0000256" key="3">
    <source>
        <dbReference type="ARBA" id="ARBA00022801"/>
    </source>
</evidence>
<reference evidence="6 7" key="1">
    <citation type="submission" date="2018-05" db="EMBL/GenBank/DDBJ databases">
        <title>Mucilaginibacter hurinus sp. nov., isolated from briquette warehouse soil.</title>
        <authorList>
            <person name="Choi L."/>
        </authorList>
    </citation>
    <scope>NUCLEOTIDE SEQUENCE [LARGE SCALE GENOMIC DNA]</scope>
    <source>
        <strain evidence="6 7">ZR32</strain>
    </source>
</reference>
<dbReference type="InterPro" id="IPR006710">
    <property type="entry name" value="Glyco_hydro_43"/>
</dbReference>
<keyword evidence="3 5" id="KW-0378">Hydrolase</keyword>
<accession>A0A367GRJ8</accession>
<protein>
    <submittedName>
        <fullName evidence="6">Glycosyl hydrolase family 43</fullName>
    </submittedName>
</protein>
<name>A0A367GRJ8_9SPHI</name>
<dbReference type="Gene3D" id="2.115.10.20">
    <property type="entry name" value="Glycosyl hydrolase domain, family 43"/>
    <property type="match status" value="1"/>
</dbReference>
<keyword evidence="7" id="KW-1185">Reference proteome</keyword>
<dbReference type="EMBL" id="QGDC01000004">
    <property type="protein sequence ID" value="RCH55333.1"/>
    <property type="molecule type" value="Genomic_DNA"/>
</dbReference>
<dbReference type="Pfam" id="PF04616">
    <property type="entry name" value="Glyco_hydro_43"/>
    <property type="match status" value="1"/>
</dbReference>
<dbReference type="CDD" id="cd18820">
    <property type="entry name" value="GH43_LbAraf43-like"/>
    <property type="match status" value="1"/>
</dbReference>
<evidence type="ECO:0000256" key="2">
    <source>
        <dbReference type="ARBA" id="ARBA00022729"/>
    </source>
</evidence>
<comment type="similarity">
    <text evidence="1 5">Belongs to the glycosyl hydrolase 43 family.</text>
</comment>
<keyword evidence="4 5" id="KW-0326">Glycosidase</keyword>
<dbReference type="GO" id="GO:0004553">
    <property type="term" value="F:hydrolase activity, hydrolyzing O-glycosyl compounds"/>
    <property type="evidence" value="ECO:0007669"/>
    <property type="project" value="InterPro"/>
</dbReference>
<evidence type="ECO:0000256" key="1">
    <source>
        <dbReference type="ARBA" id="ARBA00009865"/>
    </source>
</evidence>
<organism evidence="6 7">
    <name type="scientific">Mucilaginibacter hurinus</name>
    <dbReference type="NCBI Taxonomy" id="2201324"/>
    <lineage>
        <taxon>Bacteria</taxon>
        <taxon>Pseudomonadati</taxon>
        <taxon>Bacteroidota</taxon>
        <taxon>Sphingobacteriia</taxon>
        <taxon>Sphingobacteriales</taxon>
        <taxon>Sphingobacteriaceae</taxon>
        <taxon>Mucilaginibacter</taxon>
    </lineage>
</organism>
<evidence type="ECO:0000256" key="4">
    <source>
        <dbReference type="ARBA" id="ARBA00023295"/>
    </source>
</evidence>
<sequence>MKLLFTGLPHAINNTTQTATMRYSTILYSCFFISLVVAGCSKEHAPNLDPQYQSKDTVKTFTNPIKRSALDPYVTQKDGFYYYMNTGANYLILTRTQEMIFLDQAYSKTIYTPPVISDYNTNVSKPEIHFLEGKWYTYFSADNGQPANRRVYVIENSSADPLQGTWEFKGKVADPANDFIATDGTVFEYNNALYFLWSGFKAAPTSETNVEQSIYIAKMKDPYTLESGRVLIAEPTNAWERHQYTESGKTYRVALNQNPEVIKNQGGDVFVTYTANTCVTDNVSLGLLTLKSGSDPLVAENWTKSASPVFSSSRDAYGPAFNGFFKSADGKEDWIIYNANPLPGQGCNVTRTPRIQKFGWKADGSPDFGAPVGTTLATDALLRPSK</sequence>
<dbReference type="SUPFAM" id="SSF75005">
    <property type="entry name" value="Arabinanase/levansucrase/invertase"/>
    <property type="match status" value="1"/>
</dbReference>
<gene>
    <name evidence="6" type="ORF">DJ568_09130</name>
</gene>
<dbReference type="PANTHER" id="PTHR43817:SF1">
    <property type="entry name" value="HYDROLASE, FAMILY 43, PUTATIVE (AFU_ORTHOLOGUE AFUA_3G01660)-RELATED"/>
    <property type="match status" value="1"/>
</dbReference>
<evidence type="ECO:0000313" key="6">
    <source>
        <dbReference type="EMBL" id="RCH55333.1"/>
    </source>
</evidence>
<evidence type="ECO:0000313" key="7">
    <source>
        <dbReference type="Proteomes" id="UP000253209"/>
    </source>
</evidence>
<dbReference type="GO" id="GO:0005975">
    <property type="term" value="P:carbohydrate metabolic process"/>
    <property type="evidence" value="ECO:0007669"/>
    <property type="project" value="InterPro"/>
</dbReference>
<evidence type="ECO:0000256" key="5">
    <source>
        <dbReference type="RuleBase" id="RU361187"/>
    </source>
</evidence>
<keyword evidence="2" id="KW-0732">Signal</keyword>